<protein>
    <recommendedName>
        <fullName evidence="10">RNA helicase</fullName>
    </recommendedName>
</protein>
<evidence type="ECO:0000313" key="8">
    <source>
        <dbReference type="EMBL" id="GBG85165.1"/>
    </source>
</evidence>
<dbReference type="InterPro" id="IPR027417">
    <property type="entry name" value="P-loop_NTPase"/>
</dbReference>
<feature type="compositionally biased region" description="Basic residues" evidence="5">
    <location>
        <begin position="189"/>
        <end position="208"/>
    </location>
</feature>
<evidence type="ECO:0000256" key="5">
    <source>
        <dbReference type="SAM" id="MobiDB-lite"/>
    </source>
</evidence>
<feature type="region of interest" description="Disordered" evidence="5">
    <location>
        <begin position="88"/>
        <end position="212"/>
    </location>
</feature>
<evidence type="ECO:0000259" key="6">
    <source>
        <dbReference type="PROSITE" id="PS51192"/>
    </source>
</evidence>
<dbReference type="InterPro" id="IPR001650">
    <property type="entry name" value="Helicase_C-like"/>
</dbReference>
<dbReference type="STRING" id="69332.A0A388LSD3"/>
<evidence type="ECO:0000259" key="7">
    <source>
        <dbReference type="PROSITE" id="PS51194"/>
    </source>
</evidence>
<feature type="compositionally biased region" description="Basic and acidic residues" evidence="5">
    <location>
        <begin position="158"/>
        <end position="174"/>
    </location>
</feature>
<feature type="region of interest" description="Disordered" evidence="5">
    <location>
        <begin position="605"/>
        <end position="658"/>
    </location>
</feature>
<evidence type="ECO:0000256" key="4">
    <source>
        <dbReference type="ARBA" id="ARBA00022840"/>
    </source>
</evidence>
<feature type="region of interest" description="Disordered" evidence="5">
    <location>
        <begin position="269"/>
        <end position="368"/>
    </location>
</feature>
<evidence type="ECO:0008006" key="10">
    <source>
        <dbReference type="Google" id="ProtNLM"/>
    </source>
</evidence>
<dbReference type="InterPro" id="IPR011545">
    <property type="entry name" value="DEAD/DEAH_box_helicase_dom"/>
</dbReference>
<dbReference type="PANTHER" id="PTHR47960">
    <property type="entry name" value="DEAD-BOX ATP-DEPENDENT RNA HELICASE 50"/>
    <property type="match status" value="1"/>
</dbReference>
<dbReference type="Pfam" id="PF00270">
    <property type="entry name" value="DEAD"/>
    <property type="match status" value="1"/>
</dbReference>
<keyword evidence="2" id="KW-0378">Hydrolase</keyword>
<feature type="domain" description="Helicase ATP-binding" evidence="6">
    <location>
        <begin position="711"/>
        <end position="855"/>
    </location>
</feature>
<organism evidence="8 9">
    <name type="scientific">Chara braunii</name>
    <name type="common">Braun's stonewort</name>
    <dbReference type="NCBI Taxonomy" id="69332"/>
    <lineage>
        <taxon>Eukaryota</taxon>
        <taxon>Viridiplantae</taxon>
        <taxon>Streptophyta</taxon>
        <taxon>Charophyceae</taxon>
        <taxon>Charales</taxon>
        <taxon>Characeae</taxon>
        <taxon>Chara</taxon>
    </lineage>
</organism>
<accession>A0A388LSD3</accession>
<sequence length="1043" mass="114968">MIASGIVCAVETHSFYDSFVETLTTHGMLLTCQQESTLMFPAIQARHVKPMAACWARLVSVFWGARHVQLKCILQNLCGHVHGIGYGQKRRNHGSSRTIVVSADKGSGSRTVSRNDEKKSGEARRRLESRGWGWVGSESGRGSGGEGREKGGSNGQRWKKEEQRGGQGERKDKGGSPNARFGGGAGWRNGKKKKWGKTVSRGKAKKENKRGDFFEIEDPETGEKIAVFGHEGMDPSVIKPSDLKWEPAEIIGSGNVSDETWWEVMEGDRLLPSGGHGASGVNKYADDIDDEDFDDYEEEEEEEEEGGSDVWDSFRDDGAEDSSDVEDTDVAEEEEEEGEEEEEEEEDREDDARRQVRRRPPMGLNVFGRNFTGLRVKSSLLDDHVADRKSDFLNGEEGASDFGTMTAHREEGRSGKVVGALADNRVEALVGMPASKGQGEDGKYIDGPEVDVRKVEEEGVQESSILRAAAAEDGDWLRRGDTRTVSHTVEGLKGVALDKDQPMQKQNSVDLSLPSGLRSQLSREVLLKSEKGTSESSEDEMESGNEIEEDGEVKDDDDDDDDGDKQNSLQNRSRAERSDSTLKEVKGRGKRLLDGLRARVLGTGVAAEQDAKRDRGSSSEARQESRRSAESHGEGTEKIPHPGASKDPEAYHDKKLPTRTAILERRNFDEELARSFFSLESFEDVGASDEAAAMLRAMGIVKPSHIQALSYRTVLSGRPCIIADQTGTGKTLAYLAPLVQRLREEEISGSGRAKPRKPRVLVLTPTSELAAQMHVRSSTYHSGITQVHHEAPLAVHVSVVVDEADILFDEDSFWEEMSSVKQALQESVQYVHVTATLSTTIHDELASEYPNSVSILGPGLHRTAIGLQEVLVDCSGGDDRTEESAFLRKKDALVQLLEQRPVPKTIIFCNKIDTCRKVENILRRNDRRGADYEVLPHHAALTQDARQQSLARFLAPANGKRCFLVCTDRASRGLDSVDVEHVVLFDFPRDPSEYVRRVGRTARGAGGLGTVFVFVIGKQVSLARKIMSRNDRGQPIHEVPPAS</sequence>
<dbReference type="GO" id="GO:0003676">
    <property type="term" value="F:nucleic acid binding"/>
    <property type="evidence" value="ECO:0007669"/>
    <property type="project" value="InterPro"/>
</dbReference>
<dbReference type="GO" id="GO:0004386">
    <property type="term" value="F:helicase activity"/>
    <property type="evidence" value="ECO:0007669"/>
    <property type="project" value="UniProtKB-KW"/>
</dbReference>
<reference evidence="8 9" key="1">
    <citation type="journal article" date="2018" name="Cell">
        <title>The Chara Genome: Secondary Complexity and Implications for Plant Terrestrialization.</title>
        <authorList>
            <person name="Nishiyama T."/>
            <person name="Sakayama H."/>
            <person name="Vries J.D."/>
            <person name="Buschmann H."/>
            <person name="Saint-Marcoux D."/>
            <person name="Ullrich K.K."/>
            <person name="Haas F.B."/>
            <person name="Vanderstraeten L."/>
            <person name="Becker D."/>
            <person name="Lang D."/>
            <person name="Vosolsobe S."/>
            <person name="Rombauts S."/>
            <person name="Wilhelmsson P.K.I."/>
            <person name="Janitza P."/>
            <person name="Kern R."/>
            <person name="Heyl A."/>
            <person name="Rumpler F."/>
            <person name="Villalobos L.I.A.C."/>
            <person name="Clay J.M."/>
            <person name="Skokan R."/>
            <person name="Toyoda A."/>
            <person name="Suzuki Y."/>
            <person name="Kagoshima H."/>
            <person name="Schijlen E."/>
            <person name="Tajeshwar N."/>
            <person name="Catarino B."/>
            <person name="Hetherington A.J."/>
            <person name="Saltykova A."/>
            <person name="Bonnot C."/>
            <person name="Breuninger H."/>
            <person name="Symeonidi A."/>
            <person name="Radhakrishnan G.V."/>
            <person name="Van Nieuwerburgh F."/>
            <person name="Deforce D."/>
            <person name="Chang C."/>
            <person name="Karol K.G."/>
            <person name="Hedrich R."/>
            <person name="Ulvskov P."/>
            <person name="Glockner G."/>
            <person name="Delwiche C.F."/>
            <person name="Petrasek J."/>
            <person name="Van de Peer Y."/>
            <person name="Friml J."/>
            <person name="Beilby M."/>
            <person name="Dolan L."/>
            <person name="Kohara Y."/>
            <person name="Sugano S."/>
            <person name="Fujiyama A."/>
            <person name="Delaux P.-M."/>
            <person name="Quint M."/>
            <person name="TheiBen G."/>
            <person name="Hagemann M."/>
            <person name="Harholt J."/>
            <person name="Dunand C."/>
            <person name="Zachgo S."/>
            <person name="Langdale J."/>
            <person name="Maumus F."/>
            <person name="Straeten D.V.D."/>
            <person name="Gould S.B."/>
            <person name="Rensing S.A."/>
        </authorList>
    </citation>
    <scope>NUCLEOTIDE SEQUENCE [LARGE SCALE GENOMIC DNA]</scope>
    <source>
        <strain evidence="8 9">S276</strain>
    </source>
</reference>
<feature type="compositionally biased region" description="Acidic residues" evidence="5">
    <location>
        <begin position="287"/>
        <end position="307"/>
    </location>
</feature>
<evidence type="ECO:0000256" key="2">
    <source>
        <dbReference type="ARBA" id="ARBA00022801"/>
    </source>
</evidence>
<dbReference type="AlphaFoldDB" id="A0A388LSD3"/>
<evidence type="ECO:0000313" key="9">
    <source>
        <dbReference type="Proteomes" id="UP000265515"/>
    </source>
</evidence>
<dbReference type="Gramene" id="GBG85165">
    <property type="protein sequence ID" value="GBG85165"/>
    <property type="gene ID" value="CBR_g39730"/>
</dbReference>
<dbReference type="GO" id="GO:0005524">
    <property type="term" value="F:ATP binding"/>
    <property type="evidence" value="ECO:0007669"/>
    <property type="project" value="UniProtKB-KW"/>
</dbReference>
<dbReference type="Pfam" id="PF00271">
    <property type="entry name" value="Helicase_C"/>
    <property type="match status" value="1"/>
</dbReference>
<dbReference type="Gene3D" id="3.40.50.300">
    <property type="entry name" value="P-loop containing nucleotide triphosphate hydrolases"/>
    <property type="match status" value="3"/>
</dbReference>
<name>A0A388LSD3_CHABU</name>
<dbReference type="EMBL" id="BFEA01000507">
    <property type="protein sequence ID" value="GBG85165.1"/>
    <property type="molecule type" value="Genomic_DNA"/>
</dbReference>
<dbReference type="SMART" id="SM00490">
    <property type="entry name" value="HELICc"/>
    <property type="match status" value="1"/>
</dbReference>
<dbReference type="PROSITE" id="PS51192">
    <property type="entry name" value="HELICASE_ATP_BIND_1"/>
    <property type="match status" value="1"/>
</dbReference>
<dbReference type="CDD" id="cd18787">
    <property type="entry name" value="SF2_C_DEAD"/>
    <property type="match status" value="1"/>
</dbReference>
<keyword evidence="4" id="KW-0067">ATP-binding</keyword>
<feature type="region of interest" description="Disordered" evidence="5">
    <location>
        <begin position="472"/>
        <end position="589"/>
    </location>
</feature>
<proteinExistence type="predicted"/>
<feature type="domain" description="Helicase C-terminal" evidence="7">
    <location>
        <begin position="889"/>
        <end position="1043"/>
    </location>
</feature>
<dbReference type="InterPro" id="IPR014001">
    <property type="entry name" value="Helicase_ATP-bd"/>
</dbReference>
<keyword evidence="9" id="KW-1185">Reference proteome</keyword>
<dbReference type="PROSITE" id="PS51194">
    <property type="entry name" value="HELICASE_CTER"/>
    <property type="match status" value="1"/>
</dbReference>
<feature type="compositionally biased region" description="Acidic residues" evidence="5">
    <location>
        <begin position="536"/>
        <end position="563"/>
    </location>
</feature>
<feature type="region of interest" description="Disordered" evidence="5">
    <location>
        <begin position="392"/>
        <end position="419"/>
    </location>
</feature>
<evidence type="ECO:0000256" key="3">
    <source>
        <dbReference type="ARBA" id="ARBA00022806"/>
    </source>
</evidence>
<gene>
    <name evidence="8" type="ORF">CBR_g39730</name>
</gene>
<keyword evidence="3" id="KW-0347">Helicase</keyword>
<dbReference type="SUPFAM" id="SSF52540">
    <property type="entry name" value="P-loop containing nucleoside triphosphate hydrolases"/>
    <property type="match status" value="1"/>
</dbReference>
<comment type="caution">
    <text evidence="8">The sequence shown here is derived from an EMBL/GenBank/DDBJ whole genome shotgun (WGS) entry which is preliminary data.</text>
</comment>
<feature type="compositionally biased region" description="Basic and acidic residues" evidence="5">
    <location>
        <begin position="475"/>
        <end position="484"/>
    </location>
</feature>
<dbReference type="OMA" id="HIENTMG"/>
<dbReference type="SMART" id="SM00487">
    <property type="entry name" value="DEXDc"/>
    <property type="match status" value="1"/>
</dbReference>
<keyword evidence="1" id="KW-0547">Nucleotide-binding</keyword>
<evidence type="ECO:0000256" key="1">
    <source>
        <dbReference type="ARBA" id="ARBA00022741"/>
    </source>
</evidence>
<dbReference type="GO" id="GO:0016787">
    <property type="term" value="F:hydrolase activity"/>
    <property type="evidence" value="ECO:0007669"/>
    <property type="project" value="UniProtKB-KW"/>
</dbReference>
<feature type="compositionally biased region" description="Basic and acidic residues" evidence="5">
    <location>
        <begin position="573"/>
        <end position="589"/>
    </location>
</feature>
<feature type="compositionally biased region" description="Basic and acidic residues" evidence="5">
    <location>
        <begin position="113"/>
        <end position="129"/>
    </location>
</feature>
<dbReference type="OrthoDB" id="10256233at2759"/>
<feature type="compositionally biased region" description="Acidic residues" evidence="5">
    <location>
        <begin position="318"/>
        <end position="349"/>
    </location>
</feature>
<dbReference type="Proteomes" id="UP000265515">
    <property type="component" value="Unassembled WGS sequence"/>
</dbReference>
<feature type="compositionally biased region" description="Basic and acidic residues" evidence="5">
    <location>
        <begin position="609"/>
        <end position="658"/>
    </location>
</feature>